<protein>
    <submittedName>
        <fullName evidence="1">Uncharacterized protein</fullName>
    </submittedName>
</protein>
<gene>
    <name evidence="1" type="ORF">DPMN_144890</name>
</gene>
<dbReference type="Gene3D" id="3.10.20.90">
    <property type="entry name" value="Phosphatidylinositol 3-kinase Catalytic Subunit, Chain A, domain 1"/>
    <property type="match status" value="1"/>
</dbReference>
<evidence type="ECO:0000313" key="1">
    <source>
        <dbReference type="EMBL" id="KAH3791405.1"/>
    </source>
</evidence>
<reference evidence="1" key="2">
    <citation type="submission" date="2020-11" db="EMBL/GenBank/DDBJ databases">
        <authorList>
            <person name="McCartney M.A."/>
            <person name="Auch B."/>
            <person name="Kono T."/>
            <person name="Mallez S."/>
            <person name="Becker A."/>
            <person name="Gohl D.M."/>
            <person name="Silverstein K.A.T."/>
            <person name="Koren S."/>
            <person name="Bechman K.B."/>
            <person name="Herman A."/>
            <person name="Abrahante J.E."/>
            <person name="Garbe J."/>
        </authorList>
    </citation>
    <scope>NUCLEOTIDE SEQUENCE</scope>
    <source>
        <strain evidence="1">Duluth1</strain>
        <tissue evidence="1">Whole animal</tissue>
    </source>
</reference>
<evidence type="ECO:0000313" key="2">
    <source>
        <dbReference type="Proteomes" id="UP000828390"/>
    </source>
</evidence>
<dbReference type="AlphaFoldDB" id="A0A9D4IYB0"/>
<reference evidence="1" key="1">
    <citation type="journal article" date="2019" name="bioRxiv">
        <title>The Genome of the Zebra Mussel, Dreissena polymorpha: A Resource for Invasive Species Research.</title>
        <authorList>
            <person name="McCartney M.A."/>
            <person name="Auch B."/>
            <person name="Kono T."/>
            <person name="Mallez S."/>
            <person name="Zhang Y."/>
            <person name="Obille A."/>
            <person name="Becker A."/>
            <person name="Abrahante J.E."/>
            <person name="Garbe J."/>
            <person name="Badalamenti J.P."/>
            <person name="Herman A."/>
            <person name="Mangelson H."/>
            <person name="Liachko I."/>
            <person name="Sullivan S."/>
            <person name="Sone E.D."/>
            <person name="Koren S."/>
            <person name="Silverstein K.A.T."/>
            <person name="Beckman K.B."/>
            <person name="Gohl D.M."/>
        </authorList>
    </citation>
    <scope>NUCLEOTIDE SEQUENCE</scope>
    <source>
        <strain evidence="1">Duluth1</strain>
        <tissue evidence="1">Whole animal</tissue>
    </source>
</reference>
<sequence>MSLLSKNPAIAISIIPDKPVRAADANLRRRFTHMHLDPLSKVEAKTLAVFLTELLIPDKVNVFYAMNNNGDYTFVLRTRKEQETLTQNRKKGRRKLKLGL</sequence>
<dbReference type="EMBL" id="JAIWYP010000007">
    <property type="protein sequence ID" value="KAH3791405.1"/>
    <property type="molecule type" value="Genomic_DNA"/>
</dbReference>
<keyword evidence="2" id="KW-1185">Reference proteome</keyword>
<dbReference type="Proteomes" id="UP000828390">
    <property type="component" value="Unassembled WGS sequence"/>
</dbReference>
<organism evidence="1 2">
    <name type="scientific">Dreissena polymorpha</name>
    <name type="common">Zebra mussel</name>
    <name type="synonym">Mytilus polymorpha</name>
    <dbReference type="NCBI Taxonomy" id="45954"/>
    <lineage>
        <taxon>Eukaryota</taxon>
        <taxon>Metazoa</taxon>
        <taxon>Spiralia</taxon>
        <taxon>Lophotrochozoa</taxon>
        <taxon>Mollusca</taxon>
        <taxon>Bivalvia</taxon>
        <taxon>Autobranchia</taxon>
        <taxon>Heteroconchia</taxon>
        <taxon>Euheterodonta</taxon>
        <taxon>Imparidentia</taxon>
        <taxon>Neoheterodontei</taxon>
        <taxon>Myida</taxon>
        <taxon>Dreissenoidea</taxon>
        <taxon>Dreissenidae</taxon>
        <taxon>Dreissena</taxon>
    </lineage>
</organism>
<dbReference type="SUPFAM" id="SSF54236">
    <property type="entry name" value="Ubiquitin-like"/>
    <property type="match status" value="1"/>
</dbReference>
<dbReference type="InterPro" id="IPR029071">
    <property type="entry name" value="Ubiquitin-like_domsf"/>
</dbReference>
<accession>A0A9D4IYB0</accession>
<comment type="caution">
    <text evidence="1">The sequence shown here is derived from an EMBL/GenBank/DDBJ whole genome shotgun (WGS) entry which is preliminary data.</text>
</comment>
<name>A0A9D4IYB0_DREPO</name>
<proteinExistence type="predicted"/>